<protein>
    <submittedName>
        <fullName evidence="2">Uncharacterized protein</fullName>
    </submittedName>
</protein>
<dbReference type="Proteomes" id="UP000055590">
    <property type="component" value="Chromosome"/>
</dbReference>
<feature type="compositionally biased region" description="Basic and acidic residues" evidence="1">
    <location>
        <begin position="104"/>
        <end position="115"/>
    </location>
</feature>
<proteinExistence type="predicted"/>
<feature type="region of interest" description="Disordered" evidence="1">
    <location>
        <begin position="82"/>
        <end position="115"/>
    </location>
</feature>
<sequence>MKQMGERGVYQPTTARHRITALERITSILADDEPKDARFILENIDAICDRWTRKEGANPETANTYLSRSKIALSDFFEYRRDPRGFKPRGRDARTDKPATSATSEKKRERSEAKKEIAEAVPTPVVTSPGAEALRTFPVAGGEFAYRLPGPVTVADVYKIACHLVTFAKDFGETEMPVFGMIRRDVR</sequence>
<reference evidence="2 3" key="1">
    <citation type="submission" date="2015-08" db="EMBL/GenBank/DDBJ databases">
        <authorList>
            <person name="Babu N.S."/>
            <person name="Beckwith C.J."/>
            <person name="Beseler K.G."/>
            <person name="Brison A."/>
            <person name="Carone J.V."/>
            <person name="Caskin T.P."/>
            <person name="Diamond M."/>
            <person name="Durham M.E."/>
            <person name="Foxe J.M."/>
            <person name="Go M."/>
            <person name="Henderson B.A."/>
            <person name="Jones I.B."/>
            <person name="McGettigan J.A."/>
            <person name="Micheletti S.J."/>
            <person name="Nasrallah M.E."/>
            <person name="Ortiz D."/>
            <person name="Piller C.R."/>
            <person name="Privatt S.R."/>
            <person name="Schneider S.L."/>
            <person name="Sharp S."/>
            <person name="Smith T.C."/>
            <person name="Stanton J.D."/>
            <person name="Ullery H.E."/>
            <person name="Wilson R.J."/>
            <person name="Serrano M.G."/>
            <person name="Buck G."/>
            <person name="Lee V."/>
            <person name="Wang Y."/>
            <person name="Carvalho R."/>
            <person name="Voegtly L."/>
            <person name="Shi R."/>
            <person name="Duckworth R."/>
            <person name="Johnson A."/>
            <person name="Loviza R."/>
            <person name="Walstead R."/>
            <person name="Shah Z."/>
            <person name="Kiflezghi M."/>
            <person name="Wade K."/>
            <person name="Ball S.L."/>
            <person name="Bradley K.W."/>
            <person name="Asai D.J."/>
            <person name="Bowman C.A."/>
            <person name="Russell D.A."/>
            <person name="Pope W.H."/>
            <person name="Jacobs-Sera D."/>
            <person name="Hendrix R.W."/>
            <person name="Hatfull G.F."/>
        </authorList>
    </citation>
    <scope>NUCLEOTIDE SEQUENCE [LARGE SCALE GENOMIC DNA]</scope>
    <source>
        <strain evidence="2 3">DSM 27710</strain>
    </source>
</reference>
<keyword evidence="3" id="KW-1185">Reference proteome</keyword>
<accession>A0A0K1PH94</accession>
<dbReference type="AlphaFoldDB" id="A0A0K1PH94"/>
<organism evidence="2 3">
    <name type="scientific">Vulgatibacter incomptus</name>
    <dbReference type="NCBI Taxonomy" id="1391653"/>
    <lineage>
        <taxon>Bacteria</taxon>
        <taxon>Pseudomonadati</taxon>
        <taxon>Myxococcota</taxon>
        <taxon>Myxococcia</taxon>
        <taxon>Myxococcales</taxon>
        <taxon>Cystobacterineae</taxon>
        <taxon>Vulgatibacteraceae</taxon>
        <taxon>Vulgatibacter</taxon>
    </lineage>
</organism>
<evidence type="ECO:0000256" key="1">
    <source>
        <dbReference type="SAM" id="MobiDB-lite"/>
    </source>
</evidence>
<feature type="compositionally biased region" description="Basic and acidic residues" evidence="1">
    <location>
        <begin position="82"/>
        <end position="97"/>
    </location>
</feature>
<name>A0A0K1PH94_9BACT</name>
<dbReference type="KEGG" id="vin:AKJ08_3153"/>
<gene>
    <name evidence="2" type="ORF">AKJ08_3153</name>
</gene>
<evidence type="ECO:0000313" key="2">
    <source>
        <dbReference type="EMBL" id="AKU92766.1"/>
    </source>
</evidence>
<evidence type="ECO:0000313" key="3">
    <source>
        <dbReference type="Proteomes" id="UP000055590"/>
    </source>
</evidence>
<dbReference type="EMBL" id="CP012332">
    <property type="protein sequence ID" value="AKU92766.1"/>
    <property type="molecule type" value="Genomic_DNA"/>
</dbReference>